<feature type="compositionally biased region" description="Basic residues" evidence="2">
    <location>
        <begin position="67"/>
        <end position="76"/>
    </location>
</feature>
<evidence type="ECO:0000256" key="1">
    <source>
        <dbReference type="ARBA" id="ARBA00023125"/>
    </source>
</evidence>
<dbReference type="Gene3D" id="1.10.150.130">
    <property type="match status" value="1"/>
</dbReference>
<feature type="compositionally biased region" description="Acidic residues" evidence="2">
    <location>
        <begin position="690"/>
        <end position="703"/>
    </location>
</feature>
<dbReference type="OMA" id="CATWIFL"/>
<reference evidence="3" key="1">
    <citation type="submission" date="2021-02" db="EMBL/GenBank/DDBJ databases">
        <authorList>
            <person name="Dougan E. K."/>
            <person name="Rhodes N."/>
            <person name="Thang M."/>
            <person name="Chan C."/>
        </authorList>
    </citation>
    <scope>NUCLEOTIDE SEQUENCE</scope>
</reference>
<feature type="compositionally biased region" description="Basic and acidic residues" evidence="2">
    <location>
        <begin position="669"/>
        <end position="679"/>
    </location>
</feature>
<dbReference type="GO" id="GO:0003677">
    <property type="term" value="F:DNA binding"/>
    <property type="evidence" value="ECO:0007669"/>
    <property type="project" value="UniProtKB-KW"/>
</dbReference>
<dbReference type="InterPro" id="IPR010998">
    <property type="entry name" value="Integrase_recombinase_N"/>
</dbReference>
<dbReference type="AlphaFoldDB" id="A0A813GGV4"/>
<keyword evidence="1" id="KW-0238">DNA-binding</keyword>
<feature type="compositionally biased region" description="Low complexity" evidence="2">
    <location>
        <begin position="51"/>
        <end position="63"/>
    </location>
</feature>
<dbReference type="SUPFAM" id="SSF47823">
    <property type="entry name" value="lambda integrase-like, N-terminal domain"/>
    <property type="match status" value="1"/>
</dbReference>
<feature type="compositionally biased region" description="Low complexity" evidence="2">
    <location>
        <begin position="680"/>
        <end position="689"/>
    </location>
</feature>
<feature type="region of interest" description="Disordered" evidence="2">
    <location>
        <begin position="669"/>
        <end position="703"/>
    </location>
</feature>
<name>A0A813GGV4_POLGL</name>
<organism evidence="3 4">
    <name type="scientific">Polarella glacialis</name>
    <name type="common">Dinoflagellate</name>
    <dbReference type="NCBI Taxonomy" id="89957"/>
    <lineage>
        <taxon>Eukaryota</taxon>
        <taxon>Sar</taxon>
        <taxon>Alveolata</taxon>
        <taxon>Dinophyceae</taxon>
        <taxon>Suessiales</taxon>
        <taxon>Suessiaceae</taxon>
        <taxon>Polarella</taxon>
    </lineage>
</organism>
<evidence type="ECO:0000313" key="3">
    <source>
        <dbReference type="EMBL" id="CAE8621887.1"/>
    </source>
</evidence>
<accession>A0A813GGV4</accession>
<feature type="compositionally biased region" description="Basic residues" evidence="2">
    <location>
        <begin position="20"/>
        <end position="50"/>
    </location>
</feature>
<dbReference type="Proteomes" id="UP000654075">
    <property type="component" value="Unassembled WGS sequence"/>
</dbReference>
<keyword evidence="4" id="KW-1185">Reference proteome</keyword>
<proteinExistence type="predicted"/>
<feature type="region of interest" description="Disordered" evidence="2">
    <location>
        <begin position="1"/>
        <end position="102"/>
    </location>
</feature>
<comment type="caution">
    <text evidence="3">The sequence shown here is derived from an EMBL/GenBank/DDBJ whole genome shotgun (WGS) entry which is preliminary data.</text>
</comment>
<gene>
    <name evidence="3" type="ORF">PGLA1383_LOCUS39407</name>
</gene>
<dbReference type="OrthoDB" id="462401at2759"/>
<evidence type="ECO:0000256" key="2">
    <source>
        <dbReference type="SAM" id="MobiDB-lite"/>
    </source>
</evidence>
<dbReference type="EMBL" id="CAJNNV010027840">
    <property type="protein sequence ID" value="CAE8621887.1"/>
    <property type="molecule type" value="Genomic_DNA"/>
</dbReference>
<protein>
    <submittedName>
        <fullName evidence="3">Uncharacterized protein</fullName>
    </submittedName>
</protein>
<feature type="compositionally biased region" description="Basic and acidic residues" evidence="2">
    <location>
        <begin position="9"/>
        <end position="19"/>
    </location>
</feature>
<sequence>MPSRGRSRGRSERSNDSRSRRLRSRRSGTRQRHRRSVSRSGCRRRERRHSSSCTSTASSSIAESRSRSRHRSKKTRRSESSSKRGQPSRGGVTTPEQSSDALSPRIAGLLESAGLSADILRNHQVLTLRDFAYGWDAEEVLLWDRGFEWSQLHKQAVHLAEIGARCAAKAVLWRQEQMPVPAATVFTALAKTKLHQRPSAGSESSARWSRKQVFVSPAALPATAVPSERKRAETLATQVVLLLQEHHVHSTRCEQVASCPEDLKQEMFALFVSKLTSYSPETLRSALAEWRRWSVWCSKRKPPVPVLPAKALHLALFTQSVFRGDDVQRRNAGGPGAVQTVVSGLKFLAEHLGLNVDAGDSLLRVSIAAAPSRLRRLPEPFLLRDFAVFEHLAESQNEVVCFLALCALANSYGGPRFRHMQRSHPDFVRHDKLVCLCSQGKVRRGGAPAPPFQWLIPANGIWVRNLAGSLETKWKAITGGMATFLIPALTPYKAPVMRATGFALVPMSAAAWQSTLRALVQLGPLSWCLRPVEPPTTKSGRRALATAAQAMGMPLHERLALGNWQDDLAAEPSARFAAPAGSHPVRYAGEDVKLQAQSLAKNKIIAALRAAARNCGEEDIPSWTWGGPLPALLQTLEGTTELAPRHPAFQTLTAPTLQAPAFVRAAVAKADEPDARPDAEATSLSSSDSSSDDTASEASEAESLEWCLPQGAPEAKLHRAHPTKLTMLGFRRPACCSVSKEPLVGSSFELAMKRHGEHQWCPRCAADLFVRAGEM</sequence>
<evidence type="ECO:0000313" key="4">
    <source>
        <dbReference type="Proteomes" id="UP000654075"/>
    </source>
</evidence>